<dbReference type="EMBL" id="VFJB01000007">
    <property type="protein sequence ID" value="KAA0257555.1"/>
    <property type="molecule type" value="Genomic_DNA"/>
</dbReference>
<dbReference type="InterPro" id="IPR007842">
    <property type="entry name" value="HEPN_dom"/>
</dbReference>
<comment type="caution">
    <text evidence="2">The sequence shown here is derived from an EMBL/GenBank/DDBJ whole genome shotgun (WGS) entry which is preliminary data.</text>
</comment>
<dbReference type="Proteomes" id="UP000322876">
    <property type="component" value="Unassembled WGS sequence"/>
</dbReference>
<keyword evidence="3" id="KW-1185">Reference proteome</keyword>
<proteinExistence type="predicted"/>
<evidence type="ECO:0000313" key="3">
    <source>
        <dbReference type="Proteomes" id="UP000322876"/>
    </source>
</evidence>
<dbReference type="OrthoDB" id="6174209at2"/>
<protein>
    <submittedName>
        <fullName evidence="2">HEPN domain-containing protein</fullName>
    </submittedName>
</protein>
<evidence type="ECO:0000259" key="1">
    <source>
        <dbReference type="Pfam" id="PF05168"/>
    </source>
</evidence>
<sequence length="129" mass="15678">MSFDFYKFLEVSKTIKNNSQWVEEQHFIRTGISRAYYSVFRPARDKIKRFDFYDFMSEFKGSHDEIVKVLKILGIKQRKIRSLPHIFETLRRLRVNADYKDEKLNKEDLEKAISHAERCHSLIKQIQRY</sequence>
<evidence type="ECO:0000313" key="2">
    <source>
        <dbReference type="EMBL" id="KAA0257555.1"/>
    </source>
</evidence>
<dbReference type="Pfam" id="PF05168">
    <property type="entry name" value="HEPN"/>
    <property type="match status" value="1"/>
</dbReference>
<name>A0A5A8F296_9BACT</name>
<dbReference type="AlphaFoldDB" id="A0A5A8F296"/>
<dbReference type="RefSeq" id="WP_149266936.1">
    <property type="nucleotide sequence ID" value="NZ_VFJB01000007.1"/>
</dbReference>
<reference evidence="2 3" key="1">
    <citation type="submission" date="2019-06" db="EMBL/GenBank/DDBJ databases">
        <title>Genomic insights into carbon and energy metabolism of Deferribacter autotrophicus revealed new metabolic traits in the phylum Deferribacteres.</title>
        <authorList>
            <person name="Slobodkin A.I."/>
            <person name="Slobodkina G.B."/>
            <person name="Allioux M."/>
            <person name="Alain K."/>
            <person name="Jebbar M."/>
            <person name="Shadrin V."/>
            <person name="Kublanov I.V."/>
            <person name="Toshchakov S.V."/>
            <person name="Bonch-Osmolovskaya E.A."/>
        </authorList>
    </citation>
    <scope>NUCLEOTIDE SEQUENCE [LARGE SCALE GENOMIC DNA]</scope>
    <source>
        <strain evidence="2 3">SL50</strain>
    </source>
</reference>
<feature type="domain" description="HEPN" evidence="1">
    <location>
        <begin position="62"/>
        <end position="124"/>
    </location>
</feature>
<organism evidence="2 3">
    <name type="scientific">Deferribacter autotrophicus</name>
    <dbReference type="NCBI Taxonomy" id="500465"/>
    <lineage>
        <taxon>Bacteria</taxon>
        <taxon>Pseudomonadati</taxon>
        <taxon>Deferribacterota</taxon>
        <taxon>Deferribacteres</taxon>
        <taxon>Deferribacterales</taxon>
        <taxon>Deferribacteraceae</taxon>
        <taxon>Deferribacter</taxon>
    </lineage>
</organism>
<accession>A0A5A8F296</accession>
<dbReference type="Gene3D" id="1.20.120.330">
    <property type="entry name" value="Nucleotidyltransferases domain 2"/>
    <property type="match status" value="1"/>
</dbReference>
<gene>
    <name evidence="2" type="ORF">FHQ18_09440</name>
</gene>